<dbReference type="SUPFAM" id="SSF142433">
    <property type="entry name" value="CinA-like"/>
    <property type="match status" value="1"/>
</dbReference>
<feature type="domain" description="CinA C-terminal" evidence="1">
    <location>
        <begin position="207"/>
        <end position="356"/>
    </location>
</feature>
<dbReference type="Proteomes" id="UP000052237">
    <property type="component" value="Unassembled WGS sequence"/>
</dbReference>
<dbReference type="InterPro" id="IPR008136">
    <property type="entry name" value="CinA_C"/>
</dbReference>
<dbReference type="InterPro" id="IPR036653">
    <property type="entry name" value="CinA-like_C"/>
</dbReference>
<dbReference type="Gene3D" id="3.90.950.20">
    <property type="entry name" value="CinA-like"/>
    <property type="match status" value="1"/>
</dbReference>
<dbReference type="EMBL" id="FAVB01000001">
    <property type="protein sequence ID" value="CUU74711.1"/>
    <property type="molecule type" value="Genomic_DNA"/>
</dbReference>
<accession>A0A0S4RMB8</accession>
<proteinExistence type="predicted"/>
<sequence length="363" mass="39995">MKHIILIVGEELQINKPFLDYVFRKYENYFGELGMISYAGGGDKELPFYIENISKNYECITIIANDSNFYTLSKILATLSVDTIELKEDTLIPSRAINYAKNSFLLTLNTASINLIKATPTKELPSFLQNTKQDSKFFHILGVDKESAKILLEPLSTTYNVNISLTELLHGLTYAKVSANRYGQIDGFLESASNLFTGKMINEKDIVVFVAKKLIQKNLKITFAESCTSGLCAAKLGSVSGVSSVFDGSVVTYANSIKHSWIDVSDEVLQNFGAVSDECVRQMVLGAIKLCSCDFAIAISGIAGPDGGSEQKPVGTVYIAVTNKNGEIYTQRLSLSGDRDYIREQSALHAYTLLLRSYPSLLE</sequence>
<gene>
    <name evidence="2" type="primary">ygaD</name>
    <name evidence="2" type="ORF">ERS686654_00638</name>
</gene>
<keyword evidence="3" id="KW-1185">Reference proteome</keyword>
<dbReference type="RefSeq" id="WP_059425143.1">
    <property type="nucleotide sequence ID" value="NZ_FAVB01000001.1"/>
</dbReference>
<evidence type="ECO:0000259" key="1">
    <source>
        <dbReference type="Pfam" id="PF02464"/>
    </source>
</evidence>
<organism evidence="2 3">
    <name type="scientific">Campylobacter hyointestinalis subsp. hyointestinalis</name>
    <dbReference type="NCBI Taxonomy" id="91352"/>
    <lineage>
        <taxon>Bacteria</taxon>
        <taxon>Pseudomonadati</taxon>
        <taxon>Campylobacterota</taxon>
        <taxon>Epsilonproteobacteria</taxon>
        <taxon>Campylobacterales</taxon>
        <taxon>Campylobacteraceae</taxon>
        <taxon>Campylobacter</taxon>
    </lineage>
</organism>
<protein>
    <submittedName>
        <fullName evidence="2">Competence/damage-inducible domain-containing protein</fullName>
    </submittedName>
</protein>
<evidence type="ECO:0000313" key="2">
    <source>
        <dbReference type="EMBL" id="CUU74711.1"/>
    </source>
</evidence>
<dbReference type="NCBIfam" id="TIGR00199">
    <property type="entry name" value="PncC_domain"/>
    <property type="match status" value="1"/>
</dbReference>
<evidence type="ECO:0000313" key="3">
    <source>
        <dbReference type="Proteomes" id="UP000052237"/>
    </source>
</evidence>
<name>A0A0S4RMB8_CAMHY</name>
<dbReference type="AlphaFoldDB" id="A0A0S4RMB8"/>
<dbReference type="Pfam" id="PF02464">
    <property type="entry name" value="CinA"/>
    <property type="match status" value="1"/>
</dbReference>
<reference evidence="2 3" key="1">
    <citation type="submission" date="2015-11" db="EMBL/GenBank/DDBJ databases">
        <authorList>
            <consortium name="Pathogen Informatics"/>
        </authorList>
    </citation>
    <scope>NUCLEOTIDE SEQUENCE [LARGE SCALE GENOMIC DNA]</scope>
    <source>
        <strain evidence="2 3">006A-0059</strain>
    </source>
</reference>
<comment type="caution">
    <text evidence="2">The sequence shown here is derived from an EMBL/GenBank/DDBJ whole genome shotgun (WGS) entry which is preliminary data.</text>
</comment>